<accession>A0AA38ITQ2</accession>
<keyword evidence="3" id="KW-1185">Reference proteome</keyword>
<gene>
    <name evidence="2" type="ORF">Zmor_010863</name>
</gene>
<dbReference type="PANTHER" id="PTHR10174">
    <property type="entry name" value="ALPHA-TOCOPHEROL TRANSFER PROTEIN-RELATED"/>
    <property type="match status" value="1"/>
</dbReference>
<dbReference type="InterPro" id="IPR036865">
    <property type="entry name" value="CRAL-TRIO_dom_sf"/>
</dbReference>
<sequence>MAADRGVGLVNVHPGPEFSGIRKSTRSMAEYLQYEWRPQKIIPEPMKNEPIDKNTSIQGLRTIIQQSSDVELKNNVQQDDKTLLKFLYARKFNIPDTFLLLQNYYWYRKKNQMIFENFNVESADIRNALESGLPGVLSSKDRKGRCVLILNATNWDCSYSLISIYRSILLSLEFLSNDIHNQARGFVVIVDWTEFSFRQSTNLKPSILKLMIEGLQDCFPAKFKGIHFIGQPWYVEAALTIIKPFLKEKIKERIFVHGNNLSTLHDYVHKDILPAELGGEQPSYNPEIWLKILAEST</sequence>
<dbReference type="InterPro" id="IPR011074">
    <property type="entry name" value="CRAL/TRIO_N_dom"/>
</dbReference>
<dbReference type="AlphaFoldDB" id="A0AA38ITQ2"/>
<dbReference type="PROSITE" id="PS50191">
    <property type="entry name" value="CRAL_TRIO"/>
    <property type="match status" value="1"/>
</dbReference>
<dbReference type="GO" id="GO:1902936">
    <property type="term" value="F:phosphatidylinositol bisphosphate binding"/>
    <property type="evidence" value="ECO:0007669"/>
    <property type="project" value="TreeGrafter"/>
</dbReference>
<dbReference type="Gene3D" id="1.20.5.1200">
    <property type="entry name" value="Alpha-tocopherol transfer"/>
    <property type="match status" value="1"/>
</dbReference>
<dbReference type="EMBL" id="JALNTZ010000003">
    <property type="protein sequence ID" value="KAJ3659159.1"/>
    <property type="molecule type" value="Genomic_DNA"/>
</dbReference>
<reference evidence="2" key="1">
    <citation type="journal article" date="2023" name="G3 (Bethesda)">
        <title>Whole genome assemblies of Zophobas morio and Tenebrio molitor.</title>
        <authorList>
            <person name="Kaur S."/>
            <person name="Stinson S.A."/>
            <person name="diCenzo G.C."/>
        </authorList>
    </citation>
    <scope>NUCLEOTIDE SEQUENCE</scope>
    <source>
        <strain evidence="2">QUZm001</strain>
    </source>
</reference>
<proteinExistence type="predicted"/>
<dbReference type="SMART" id="SM00516">
    <property type="entry name" value="SEC14"/>
    <property type="match status" value="1"/>
</dbReference>
<dbReference type="SUPFAM" id="SSF52087">
    <property type="entry name" value="CRAL/TRIO domain"/>
    <property type="match status" value="1"/>
</dbReference>
<name>A0AA38ITQ2_9CUCU</name>
<dbReference type="PRINTS" id="PR00180">
    <property type="entry name" value="CRETINALDHBP"/>
</dbReference>
<dbReference type="CDD" id="cd00170">
    <property type="entry name" value="SEC14"/>
    <property type="match status" value="1"/>
</dbReference>
<evidence type="ECO:0000313" key="2">
    <source>
        <dbReference type="EMBL" id="KAJ3659159.1"/>
    </source>
</evidence>
<dbReference type="Pfam" id="PF00650">
    <property type="entry name" value="CRAL_TRIO"/>
    <property type="match status" value="1"/>
</dbReference>
<comment type="caution">
    <text evidence="2">The sequence shown here is derived from an EMBL/GenBank/DDBJ whole genome shotgun (WGS) entry which is preliminary data.</text>
</comment>
<organism evidence="2 3">
    <name type="scientific">Zophobas morio</name>
    <dbReference type="NCBI Taxonomy" id="2755281"/>
    <lineage>
        <taxon>Eukaryota</taxon>
        <taxon>Metazoa</taxon>
        <taxon>Ecdysozoa</taxon>
        <taxon>Arthropoda</taxon>
        <taxon>Hexapoda</taxon>
        <taxon>Insecta</taxon>
        <taxon>Pterygota</taxon>
        <taxon>Neoptera</taxon>
        <taxon>Endopterygota</taxon>
        <taxon>Coleoptera</taxon>
        <taxon>Polyphaga</taxon>
        <taxon>Cucujiformia</taxon>
        <taxon>Tenebrionidae</taxon>
        <taxon>Zophobas</taxon>
    </lineage>
</organism>
<dbReference type="SUPFAM" id="SSF46938">
    <property type="entry name" value="CRAL/TRIO N-terminal domain"/>
    <property type="match status" value="1"/>
</dbReference>
<evidence type="ECO:0000259" key="1">
    <source>
        <dbReference type="PROSITE" id="PS50191"/>
    </source>
</evidence>
<dbReference type="Proteomes" id="UP001168821">
    <property type="component" value="Unassembled WGS sequence"/>
</dbReference>
<dbReference type="Gene3D" id="1.10.8.20">
    <property type="entry name" value="N-terminal domain of phosphatidylinositol transfer protein sec14p"/>
    <property type="match status" value="1"/>
</dbReference>
<protein>
    <recommendedName>
        <fullName evidence="1">CRAL-TRIO domain-containing protein</fullName>
    </recommendedName>
</protein>
<evidence type="ECO:0000313" key="3">
    <source>
        <dbReference type="Proteomes" id="UP001168821"/>
    </source>
</evidence>
<dbReference type="SMART" id="SM01100">
    <property type="entry name" value="CRAL_TRIO_N"/>
    <property type="match status" value="1"/>
</dbReference>
<feature type="domain" description="CRAL-TRIO" evidence="1">
    <location>
        <begin position="125"/>
        <end position="285"/>
    </location>
</feature>
<dbReference type="PANTHER" id="PTHR10174:SF231">
    <property type="entry name" value="CLAVESIN-2-LIKE PROTEIN"/>
    <property type="match status" value="1"/>
</dbReference>
<dbReference type="InterPro" id="IPR036273">
    <property type="entry name" value="CRAL/TRIO_N_dom_sf"/>
</dbReference>
<dbReference type="InterPro" id="IPR001251">
    <property type="entry name" value="CRAL-TRIO_dom"/>
</dbReference>
<dbReference type="Gene3D" id="3.40.525.10">
    <property type="entry name" value="CRAL-TRIO lipid binding domain"/>
    <property type="match status" value="1"/>
</dbReference>
<dbReference type="GO" id="GO:0016020">
    <property type="term" value="C:membrane"/>
    <property type="evidence" value="ECO:0007669"/>
    <property type="project" value="TreeGrafter"/>
</dbReference>